<dbReference type="RefSeq" id="WP_012673640.1">
    <property type="nucleotide sequence ID" value="NC_012438.1"/>
</dbReference>
<gene>
    <name evidence="2" type="ordered locus">SULAZ_0152</name>
</gene>
<dbReference type="PANTHER" id="PTHR42850:SF2">
    <property type="entry name" value="BLL5683 PROTEIN"/>
    <property type="match status" value="1"/>
</dbReference>
<organism evidence="2 3">
    <name type="scientific">Sulfurihydrogenibium azorense (strain DSM 15241 / OCM 825 / Az-Fu1)</name>
    <dbReference type="NCBI Taxonomy" id="204536"/>
    <lineage>
        <taxon>Bacteria</taxon>
        <taxon>Pseudomonadati</taxon>
        <taxon>Aquificota</taxon>
        <taxon>Aquificia</taxon>
        <taxon>Aquificales</taxon>
        <taxon>Hydrogenothermaceae</taxon>
        <taxon>Sulfurihydrogenibium</taxon>
    </lineage>
</organism>
<dbReference type="PANTHER" id="PTHR42850">
    <property type="entry name" value="METALLOPHOSPHOESTERASE"/>
    <property type="match status" value="1"/>
</dbReference>
<dbReference type="InterPro" id="IPR050126">
    <property type="entry name" value="Ap4A_hydrolase"/>
</dbReference>
<reference evidence="2 3" key="1">
    <citation type="journal article" date="2009" name="J. Bacteriol.">
        <title>Complete and draft genome sequences of six members of the Aquificales.</title>
        <authorList>
            <person name="Reysenbach A.L."/>
            <person name="Hamamura N."/>
            <person name="Podar M."/>
            <person name="Griffiths E."/>
            <person name="Ferreira S."/>
            <person name="Hochstein R."/>
            <person name="Heidelberg J."/>
            <person name="Johnson J."/>
            <person name="Mead D."/>
            <person name="Pohorille A."/>
            <person name="Sarmiento M."/>
            <person name="Schweighofer K."/>
            <person name="Seshadri R."/>
            <person name="Voytek M.A."/>
        </authorList>
    </citation>
    <scope>NUCLEOTIDE SEQUENCE [LARGE SCALE GENOMIC DNA]</scope>
    <source>
        <strain evidence="3">Az-Fu1 / DSM 15241 / OCM 825</strain>
    </source>
</reference>
<accession>C1DXN7</accession>
<evidence type="ECO:0000313" key="2">
    <source>
        <dbReference type="EMBL" id="ACN98315.1"/>
    </source>
</evidence>
<dbReference type="eggNOG" id="COG0639">
    <property type="taxonomic scope" value="Bacteria"/>
</dbReference>
<dbReference type="AlphaFoldDB" id="C1DXN7"/>
<dbReference type="CDD" id="cd00838">
    <property type="entry name" value="MPP_superfamily"/>
    <property type="match status" value="1"/>
</dbReference>
<dbReference type="KEGG" id="saf:SULAZ_0152"/>
<dbReference type="InterPro" id="IPR029052">
    <property type="entry name" value="Metallo-depent_PP-like"/>
</dbReference>
<dbReference type="Pfam" id="PF00149">
    <property type="entry name" value="Metallophos"/>
    <property type="match status" value="1"/>
</dbReference>
<protein>
    <submittedName>
        <fullName evidence="2">Metallophosphoesterase</fullName>
    </submittedName>
</protein>
<sequence>MRIVFISDLHSNIYAVEALKKDLKKRSVDKIICLGDIVGYGANPVEVVEWVKENCDLSLRGNHDTLVSNAEPIDMHNPYTLKAAFYNSEVLEDKHKEFLRSLEKDYEDDEMVLTHDEPCIPGSMI</sequence>
<dbReference type="Proteomes" id="UP000001369">
    <property type="component" value="Chromosome"/>
</dbReference>
<keyword evidence="3" id="KW-1185">Reference proteome</keyword>
<evidence type="ECO:0000313" key="3">
    <source>
        <dbReference type="Proteomes" id="UP000001369"/>
    </source>
</evidence>
<dbReference type="EMBL" id="CP001229">
    <property type="protein sequence ID" value="ACN98315.1"/>
    <property type="molecule type" value="Genomic_DNA"/>
</dbReference>
<name>C1DXN7_SULAA</name>
<proteinExistence type="predicted"/>
<dbReference type="STRING" id="204536.SULAZ_0152"/>
<dbReference type="OrthoDB" id="9800565at2"/>
<dbReference type="Gene3D" id="3.60.21.10">
    <property type="match status" value="1"/>
</dbReference>
<evidence type="ECO:0000259" key="1">
    <source>
        <dbReference type="Pfam" id="PF00149"/>
    </source>
</evidence>
<feature type="domain" description="Calcineurin-like phosphoesterase" evidence="1">
    <location>
        <begin position="1"/>
        <end position="94"/>
    </location>
</feature>
<dbReference type="HOGENOM" id="CLU_1991519_0_0_0"/>
<dbReference type="SUPFAM" id="SSF56300">
    <property type="entry name" value="Metallo-dependent phosphatases"/>
    <property type="match status" value="1"/>
</dbReference>
<dbReference type="GO" id="GO:0016791">
    <property type="term" value="F:phosphatase activity"/>
    <property type="evidence" value="ECO:0007669"/>
    <property type="project" value="TreeGrafter"/>
</dbReference>
<dbReference type="InterPro" id="IPR004843">
    <property type="entry name" value="Calcineurin-like_PHP"/>
</dbReference>
<dbReference type="GO" id="GO:0005737">
    <property type="term" value="C:cytoplasm"/>
    <property type="evidence" value="ECO:0007669"/>
    <property type="project" value="TreeGrafter"/>
</dbReference>